<gene>
    <name evidence="2" type="ORF">CCR75_009359</name>
</gene>
<keyword evidence="1" id="KW-1133">Transmembrane helix</keyword>
<dbReference type="GeneID" id="94353071"/>
<keyword evidence="1" id="KW-0472">Membrane</keyword>
<keyword evidence="3" id="KW-1185">Reference proteome</keyword>
<evidence type="ECO:0000313" key="2">
    <source>
        <dbReference type="EMBL" id="TDH69654.1"/>
    </source>
</evidence>
<dbReference type="InterPro" id="IPR052473">
    <property type="entry name" value="mtLSU_mL53"/>
</dbReference>
<protein>
    <submittedName>
        <fullName evidence="2">Uncharacterized protein</fullName>
    </submittedName>
</protein>
<name>A0A976FNB2_BRELC</name>
<dbReference type="PANTHER" id="PTHR33618:SF1">
    <property type="entry name" value="LARGE RIBOSOMAL SUBUNIT PROTEIN ML53"/>
    <property type="match status" value="1"/>
</dbReference>
<evidence type="ECO:0000313" key="3">
    <source>
        <dbReference type="Proteomes" id="UP000294530"/>
    </source>
</evidence>
<feature type="transmembrane region" description="Helical" evidence="1">
    <location>
        <begin position="35"/>
        <end position="55"/>
    </location>
</feature>
<dbReference type="RefSeq" id="XP_067819153.1">
    <property type="nucleotide sequence ID" value="XM_067967400.1"/>
</dbReference>
<dbReference type="PANTHER" id="PTHR33618">
    <property type="entry name" value="39S RIBOSOMAL PROTEIN L53, MITOCHONDRIAL"/>
    <property type="match status" value="1"/>
</dbReference>
<dbReference type="Proteomes" id="UP000294530">
    <property type="component" value="Unassembled WGS sequence"/>
</dbReference>
<dbReference type="Gene3D" id="3.40.30.10">
    <property type="entry name" value="Glutaredoxin"/>
    <property type="match status" value="1"/>
</dbReference>
<accession>A0A976FNB2</accession>
<organism evidence="2 3">
    <name type="scientific">Bremia lactucae</name>
    <name type="common">Lettuce downy mildew</name>
    <dbReference type="NCBI Taxonomy" id="4779"/>
    <lineage>
        <taxon>Eukaryota</taxon>
        <taxon>Sar</taxon>
        <taxon>Stramenopiles</taxon>
        <taxon>Oomycota</taxon>
        <taxon>Peronosporomycetes</taxon>
        <taxon>Peronosporales</taxon>
        <taxon>Peronosporaceae</taxon>
        <taxon>Bremia</taxon>
    </lineage>
</organism>
<dbReference type="EMBL" id="SHOA02000078">
    <property type="protein sequence ID" value="TDH69654.1"/>
    <property type="molecule type" value="Genomic_DNA"/>
</dbReference>
<evidence type="ECO:0000256" key="1">
    <source>
        <dbReference type="SAM" id="Phobius"/>
    </source>
</evidence>
<reference evidence="2 3" key="1">
    <citation type="journal article" date="2021" name="Genome Biol.">
        <title>AFLAP: assembly-free linkage analysis pipeline using k-mers from genome sequencing data.</title>
        <authorList>
            <person name="Fletcher K."/>
            <person name="Zhang L."/>
            <person name="Gil J."/>
            <person name="Han R."/>
            <person name="Cavanaugh K."/>
            <person name="Michelmore R."/>
        </authorList>
    </citation>
    <scope>NUCLEOTIDE SEQUENCE [LARGE SCALE GENOMIC DNA]</scope>
    <source>
        <strain evidence="2 3">SF5</strain>
    </source>
</reference>
<sequence length="166" mass="18683">MLEEGKDNASPGQSHALLASQQLKIHSFATLTELIFSRLSSILFTSVFVVISCAIGDKDHMAARNLVRFLKSAEVSFSSFDRQATGACEFYRQLVAEKTRRVNPKAKITHQTSLTGCLPTIKLEFINGSLHMMEVPNKNVREIFEDVDFHCSQIETEYEQEGKIIE</sequence>
<keyword evidence="1" id="KW-0812">Transmembrane</keyword>
<dbReference type="GO" id="GO:0005762">
    <property type="term" value="C:mitochondrial large ribosomal subunit"/>
    <property type="evidence" value="ECO:0007669"/>
    <property type="project" value="TreeGrafter"/>
</dbReference>
<dbReference type="KEGG" id="blac:94353071"/>
<dbReference type="OrthoDB" id="148071at2759"/>
<proteinExistence type="predicted"/>
<dbReference type="AlphaFoldDB" id="A0A976FNB2"/>
<comment type="caution">
    <text evidence="2">The sequence shown here is derived from an EMBL/GenBank/DDBJ whole genome shotgun (WGS) entry which is preliminary data.</text>
</comment>